<keyword evidence="3" id="KW-1185">Reference proteome</keyword>
<keyword evidence="1" id="KW-1133">Transmembrane helix</keyword>
<dbReference type="GO" id="GO:0016020">
    <property type="term" value="C:membrane"/>
    <property type="evidence" value="ECO:0007669"/>
    <property type="project" value="TreeGrafter"/>
</dbReference>
<dbReference type="Proteomes" id="UP000735302">
    <property type="component" value="Unassembled WGS sequence"/>
</dbReference>
<dbReference type="EMBL" id="BLXT01008205">
    <property type="protein sequence ID" value="GFO46682.1"/>
    <property type="molecule type" value="Genomic_DNA"/>
</dbReference>
<proteinExistence type="predicted"/>
<dbReference type="PANTHER" id="PTHR32251">
    <property type="entry name" value="3-OXO-5-ALPHA-STEROID 4-DEHYDROGENASE"/>
    <property type="match status" value="1"/>
</dbReference>
<protein>
    <submittedName>
        <fullName evidence="2">Spcc594.04c protein</fullName>
    </submittedName>
</protein>
<dbReference type="Pfam" id="PF06966">
    <property type="entry name" value="DUF1295"/>
    <property type="match status" value="1"/>
</dbReference>
<keyword evidence="1" id="KW-0472">Membrane</keyword>
<comment type="caution">
    <text evidence="2">The sequence shown here is derived from an EMBL/GenBank/DDBJ whole genome shotgun (WGS) entry which is preliminary data.</text>
</comment>
<dbReference type="InterPro" id="IPR010721">
    <property type="entry name" value="UstE-like"/>
</dbReference>
<dbReference type="PANTHER" id="PTHR32251:SF15">
    <property type="entry name" value="3-OXO-5-ALPHA-STEROID 4-DEHYDROGENASE (DUF1295)"/>
    <property type="match status" value="1"/>
</dbReference>
<reference evidence="2 3" key="1">
    <citation type="journal article" date="2021" name="Elife">
        <title>Chloroplast acquisition without the gene transfer in kleptoplastic sea slugs, Plakobranchus ocellatus.</title>
        <authorList>
            <person name="Maeda T."/>
            <person name="Takahashi S."/>
            <person name="Yoshida T."/>
            <person name="Shimamura S."/>
            <person name="Takaki Y."/>
            <person name="Nagai Y."/>
            <person name="Toyoda A."/>
            <person name="Suzuki Y."/>
            <person name="Arimoto A."/>
            <person name="Ishii H."/>
            <person name="Satoh N."/>
            <person name="Nishiyama T."/>
            <person name="Hasebe M."/>
            <person name="Maruyama T."/>
            <person name="Minagawa J."/>
            <person name="Obokata J."/>
            <person name="Shigenobu S."/>
        </authorList>
    </citation>
    <scope>NUCLEOTIDE SEQUENCE [LARGE SCALE GENOMIC DNA]</scope>
</reference>
<accession>A0AAV4DQU1</accession>
<sequence>MFIISTSILKDGQWVAVLSPLFTMAILLFLSGIPLLEKNSDDRYRTNEQYVIYKNRTSPLLLLPPPIYACLPSALKCLCCCEFPLYNHLDEENQTIKQESIPVPVTEQPGPNV</sequence>
<evidence type="ECO:0000256" key="1">
    <source>
        <dbReference type="SAM" id="Phobius"/>
    </source>
</evidence>
<evidence type="ECO:0000313" key="3">
    <source>
        <dbReference type="Proteomes" id="UP000735302"/>
    </source>
</evidence>
<dbReference type="AlphaFoldDB" id="A0AAV4DQU1"/>
<feature type="transmembrane region" description="Helical" evidence="1">
    <location>
        <begin position="12"/>
        <end position="36"/>
    </location>
</feature>
<organism evidence="2 3">
    <name type="scientific">Plakobranchus ocellatus</name>
    <dbReference type="NCBI Taxonomy" id="259542"/>
    <lineage>
        <taxon>Eukaryota</taxon>
        <taxon>Metazoa</taxon>
        <taxon>Spiralia</taxon>
        <taxon>Lophotrochozoa</taxon>
        <taxon>Mollusca</taxon>
        <taxon>Gastropoda</taxon>
        <taxon>Heterobranchia</taxon>
        <taxon>Euthyneura</taxon>
        <taxon>Panpulmonata</taxon>
        <taxon>Sacoglossa</taxon>
        <taxon>Placobranchoidea</taxon>
        <taxon>Plakobranchidae</taxon>
        <taxon>Plakobranchus</taxon>
    </lineage>
</organism>
<keyword evidence="1" id="KW-0812">Transmembrane</keyword>
<name>A0AAV4DQU1_9GAST</name>
<evidence type="ECO:0000313" key="2">
    <source>
        <dbReference type="EMBL" id="GFO46682.1"/>
    </source>
</evidence>
<gene>
    <name evidence="2" type="ORF">PoB_007318700</name>
</gene>